<dbReference type="InterPro" id="IPR004358">
    <property type="entry name" value="Sig_transdc_His_kin-like_C"/>
</dbReference>
<dbReference type="InterPro" id="IPR013655">
    <property type="entry name" value="PAS_fold_3"/>
</dbReference>
<keyword evidence="6" id="KW-0418">Kinase</keyword>
<dbReference type="Pfam" id="PF00072">
    <property type="entry name" value="Response_reg"/>
    <property type="match status" value="2"/>
</dbReference>
<dbReference type="SUPFAM" id="SSF55874">
    <property type="entry name" value="ATPase domain of HSP90 chaperone/DNA topoisomerase II/histidine kinase"/>
    <property type="match status" value="1"/>
</dbReference>
<feature type="domain" description="PAS" evidence="14">
    <location>
        <begin position="163"/>
        <end position="233"/>
    </location>
</feature>
<comment type="caution">
    <text evidence="16">The sequence shown here is derived from an EMBL/GenBank/DDBJ whole genome shotgun (WGS) entry which is preliminary data.</text>
</comment>
<comment type="catalytic activity">
    <reaction evidence="1">
        <text>ATP + protein L-histidine = ADP + protein N-phospho-L-histidine.</text>
        <dbReference type="EC" id="2.7.13.3"/>
    </reaction>
</comment>
<dbReference type="InterPro" id="IPR001789">
    <property type="entry name" value="Sig_transdc_resp-reg_receiver"/>
</dbReference>
<dbReference type="Gene3D" id="1.10.287.130">
    <property type="match status" value="1"/>
</dbReference>
<dbReference type="RefSeq" id="WP_114405527.1">
    <property type="nucleotide sequence ID" value="NZ_QOWE01000005.1"/>
</dbReference>
<dbReference type="GO" id="GO:0000155">
    <property type="term" value="F:phosphorelay sensor kinase activity"/>
    <property type="evidence" value="ECO:0007669"/>
    <property type="project" value="InterPro"/>
</dbReference>
<dbReference type="FunFam" id="1.10.287.130:FF:000002">
    <property type="entry name" value="Two-component osmosensing histidine kinase"/>
    <property type="match status" value="1"/>
</dbReference>
<evidence type="ECO:0000256" key="11">
    <source>
        <dbReference type="PROSITE-ProRule" id="PRU00169"/>
    </source>
</evidence>
<dbReference type="InterPro" id="IPR036890">
    <property type="entry name" value="HATPase_C_sf"/>
</dbReference>
<dbReference type="InterPro" id="IPR029016">
    <property type="entry name" value="GAF-like_dom_sf"/>
</dbReference>
<dbReference type="SUPFAM" id="SSF52172">
    <property type="entry name" value="CheY-like"/>
    <property type="match status" value="2"/>
</dbReference>
<feature type="modified residue" description="4-aspartylphosphate" evidence="11">
    <location>
        <position position="965"/>
    </location>
</feature>
<dbReference type="EMBL" id="QOWE01000005">
    <property type="protein sequence ID" value="RCR70361.1"/>
    <property type="molecule type" value="Genomic_DNA"/>
</dbReference>
<evidence type="ECO:0000256" key="7">
    <source>
        <dbReference type="ARBA" id="ARBA00022840"/>
    </source>
</evidence>
<dbReference type="Proteomes" id="UP000253383">
    <property type="component" value="Unassembled WGS sequence"/>
</dbReference>
<dbReference type="SMART" id="SM00388">
    <property type="entry name" value="HisKA"/>
    <property type="match status" value="1"/>
</dbReference>
<dbReference type="NCBIfam" id="TIGR00229">
    <property type="entry name" value="sensory_box"/>
    <property type="match status" value="2"/>
</dbReference>
<feature type="domain" description="PAC" evidence="15">
    <location>
        <begin position="483"/>
        <end position="534"/>
    </location>
</feature>
<dbReference type="InterPro" id="IPR035965">
    <property type="entry name" value="PAS-like_dom_sf"/>
</dbReference>
<keyword evidence="17" id="KW-1185">Reference proteome</keyword>
<evidence type="ECO:0000259" key="12">
    <source>
        <dbReference type="PROSITE" id="PS50109"/>
    </source>
</evidence>
<dbReference type="OrthoDB" id="9811889at2"/>
<dbReference type="PANTHER" id="PTHR45339:SF1">
    <property type="entry name" value="HYBRID SIGNAL TRANSDUCTION HISTIDINE KINASE J"/>
    <property type="match status" value="1"/>
</dbReference>
<reference evidence="16 17" key="1">
    <citation type="submission" date="2018-07" db="EMBL/GenBank/DDBJ databases">
        <title>Genome analysis of Larkinella rosea.</title>
        <authorList>
            <person name="Zhou Z."/>
            <person name="Wang G."/>
        </authorList>
    </citation>
    <scope>NUCLEOTIDE SEQUENCE [LARGE SCALE GENOMIC DNA]</scope>
    <source>
        <strain evidence="17">zzj9</strain>
    </source>
</reference>
<gene>
    <name evidence="16" type="ORF">DUE52_07410</name>
</gene>
<dbReference type="SMART" id="SM00065">
    <property type="entry name" value="GAF"/>
    <property type="match status" value="1"/>
</dbReference>
<proteinExistence type="predicted"/>
<feature type="domain" description="Histidine kinase" evidence="12">
    <location>
        <begin position="677"/>
        <end position="899"/>
    </location>
</feature>
<evidence type="ECO:0000256" key="1">
    <source>
        <dbReference type="ARBA" id="ARBA00000085"/>
    </source>
</evidence>
<dbReference type="InterPro" id="IPR000700">
    <property type="entry name" value="PAS-assoc_C"/>
</dbReference>
<dbReference type="SMART" id="SM00448">
    <property type="entry name" value="REC"/>
    <property type="match status" value="2"/>
</dbReference>
<dbReference type="InterPro" id="IPR036097">
    <property type="entry name" value="HisK_dim/P_sf"/>
</dbReference>
<dbReference type="SUPFAM" id="SSF55785">
    <property type="entry name" value="PYP-like sensor domain (PAS domain)"/>
    <property type="match status" value="4"/>
</dbReference>
<dbReference type="SUPFAM" id="SSF55781">
    <property type="entry name" value="GAF domain-like"/>
    <property type="match status" value="1"/>
</dbReference>
<dbReference type="CDD" id="cd00082">
    <property type="entry name" value="HisKA"/>
    <property type="match status" value="1"/>
</dbReference>
<dbReference type="Gene3D" id="3.40.50.2300">
    <property type="match status" value="2"/>
</dbReference>
<organism evidence="16 17">
    <name type="scientific">Larkinella punicea</name>
    <dbReference type="NCBI Taxonomy" id="2315727"/>
    <lineage>
        <taxon>Bacteria</taxon>
        <taxon>Pseudomonadati</taxon>
        <taxon>Bacteroidota</taxon>
        <taxon>Cytophagia</taxon>
        <taxon>Cytophagales</taxon>
        <taxon>Spirosomataceae</taxon>
        <taxon>Larkinella</taxon>
    </lineage>
</organism>
<evidence type="ECO:0000256" key="10">
    <source>
        <dbReference type="ARBA" id="ARBA00068150"/>
    </source>
</evidence>
<dbReference type="PRINTS" id="PR00344">
    <property type="entry name" value="BCTRLSENSOR"/>
</dbReference>
<dbReference type="CDD" id="cd16922">
    <property type="entry name" value="HATPase_EvgS-ArcB-TorS-like"/>
    <property type="match status" value="1"/>
</dbReference>
<dbReference type="Pfam" id="PF02518">
    <property type="entry name" value="HATPase_c"/>
    <property type="match status" value="1"/>
</dbReference>
<dbReference type="Gene3D" id="3.30.450.40">
    <property type="match status" value="1"/>
</dbReference>
<dbReference type="Pfam" id="PF00512">
    <property type="entry name" value="HisKA"/>
    <property type="match status" value="1"/>
</dbReference>
<evidence type="ECO:0000256" key="8">
    <source>
        <dbReference type="ARBA" id="ARBA00023012"/>
    </source>
</evidence>
<name>A0A368JVX6_9BACT</name>
<feature type="domain" description="Response regulatory" evidence="13">
    <location>
        <begin position="1058"/>
        <end position="1176"/>
    </location>
</feature>
<dbReference type="SMART" id="SM00387">
    <property type="entry name" value="HATPase_c"/>
    <property type="match status" value="1"/>
</dbReference>
<comment type="subunit">
    <text evidence="9">At low DSF concentrations, interacts with RpfF.</text>
</comment>
<dbReference type="GO" id="GO:0005524">
    <property type="term" value="F:ATP binding"/>
    <property type="evidence" value="ECO:0007669"/>
    <property type="project" value="UniProtKB-KW"/>
</dbReference>
<feature type="domain" description="PAS" evidence="14">
    <location>
        <begin position="285"/>
        <end position="355"/>
    </location>
</feature>
<keyword evidence="7" id="KW-0067">ATP-binding</keyword>
<dbReference type="FunFam" id="3.30.565.10:FF:000010">
    <property type="entry name" value="Sensor histidine kinase RcsC"/>
    <property type="match status" value="1"/>
</dbReference>
<keyword evidence="4" id="KW-0808">Transferase</keyword>
<accession>A0A368JVX6</accession>
<evidence type="ECO:0000256" key="4">
    <source>
        <dbReference type="ARBA" id="ARBA00022679"/>
    </source>
</evidence>
<evidence type="ECO:0000259" key="13">
    <source>
        <dbReference type="PROSITE" id="PS50110"/>
    </source>
</evidence>
<dbReference type="Gene3D" id="3.30.450.20">
    <property type="entry name" value="PAS domain"/>
    <property type="match status" value="4"/>
</dbReference>
<dbReference type="EC" id="2.7.13.3" evidence="2"/>
<dbReference type="PANTHER" id="PTHR45339">
    <property type="entry name" value="HYBRID SIGNAL TRANSDUCTION HISTIDINE KINASE J"/>
    <property type="match status" value="1"/>
</dbReference>
<evidence type="ECO:0000259" key="15">
    <source>
        <dbReference type="PROSITE" id="PS50113"/>
    </source>
</evidence>
<dbReference type="Pfam" id="PF08448">
    <property type="entry name" value="PAS_4"/>
    <property type="match status" value="2"/>
</dbReference>
<evidence type="ECO:0000256" key="2">
    <source>
        <dbReference type="ARBA" id="ARBA00012438"/>
    </source>
</evidence>
<dbReference type="SUPFAM" id="SSF47384">
    <property type="entry name" value="Homodimeric domain of signal transducing histidine kinase"/>
    <property type="match status" value="1"/>
</dbReference>
<dbReference type="SMART" id="SM00091">
    <property type="entry name" value="PAS"/>
    <property type="match status" value="2"/>
</dbReference>
<dbReference type="InterPro" id="IPR001610">
    <property type="entry name" value="PAC"/>
</dbReference>
<dbReference type="PROSITE" id="PS50110">
    <property type="entry name" value="RESPONSE_REGULATORY"/>
    <property type="match status" value="2"/>
</dbReference>
<evidence type="ECO:0000256" key="5">
    <source>
        <dbReference type="ARBA" id="ARBA00022741"/>
    </source>
</evidence>
<evidence type="ECO:0000256" key="9">
    <source>
        <dbReference type="ARBA" id="ARBA00064003"/>
    </source>
</evidence>
<dbReference type="PROSITE" id="PS50113">
    <property type="entry name" value="PAC"/>
    <property type="match status" value="1"/>
</dbReference>
<dbReference type="CDD" id="cd17546">
    <property type="entry name" value="REC_hyHK_CKI1_RcsC-like"/>
    <property type="match status" value="2"/>
</dbReference>
<dbReference type="Pfam" id="PF08447">
    <property type="entry name" value="PAS_3"/>
    <property type="match status" value="2"/>
</dbReference>
<feature type="domain" description="Response regulatory" evidence="13">
    <location>
        <begin position="915"/>
        <end position="1035"/>
    </location>
</feature>
<dbReference type="InterPro" id="IPR011006">
    <property type="entry name" value="CheY-like_superfamily"/>
</dbReference>
<dbReference type="SMART" id="SM00086">
    <property type="entry name" value="PAC"/>
    <property type="match status" value="3"/>
</dbReference>
<keyword evidence="3 11" id="KW-0597">Phosphoprotein</keyword>
<keyword evidence="8" id="KW-0902">Two-component regulatory system</keyword>
<sequence>MPIPINEPERVRALHRYQILDTVPEKEFDRLTELASLICQVPISLVSLIDDHRQWFKSRVGLDLKETSRDIAFCRYAILNSDLFEVEDAARDTRFKENPLVTLDPHIRFYAGYPLTDSDGYALGTLCVLDRIPRQLTENQKQSLRLLGDAALELIVKHRHNQELKYLGNLFTLSNDLICVAGTDGYFKKLNPAFQDVLGWDESYLLRTSFFDLVHPDDLQATQNEIAELASGKSTINFAHRFCCQNGTYRNLQWVATPEPDTGYLFAIARDITDEKEKERLLFQSENKFRSFFENSQGLMCIHDLEGKLLTVNSAGSHALGYEPAELVGLRLSDIVPEVHQAALSAYLQTINKTGRASGLMHTLTKDGSLLIWLFNNILEKELNGHTYVIGNAIDITRRHQLEADLNRTKQILEQTNEVARIGTWEVNVVQETVYWSAVTKAIHEVPKDYVPDFHAAVSFFKGKNYEQIMEAVNRSVQEGIAYDVELQIVTAKGRTVWIRALGTPEYQNGKCVRLYGTFQDIDERKKAEQALLNEKLRLAAFVEHAPAAVAMFDREIRYIAVSSRWMEEYHLGGSVLGRSHYDVFPNVSDEWKAIHSRCVEGAVEKNEEDIWRPEGWDHDQYLRWEVRPWYQFDGSIGGIMMFTQDITEICLQRDELKKAKILAEQASLAKSEFLANMSHEIRTPLNGVIGFTDLVLKTALNTTQQQYLSIVNQSANTLLSIINDILDFSKIEAGKLELAIEKTDIYEISSQVADTITYQAQNKGLEVLLNLSVDLPRFVFVDSVRLKQVLVNLLGNAVKFTEKGEIELKITALSDVAEDHVTFRFEVRDTGIGIKPEMQERIFDAFSQEDPSTTKKYGGTGLGLTISNKLLGLMGGQLQLTSNPGEGSCFFFEIRLKAEPGDAIVWRDNLPINTVLIVDDNAHNRLILRQMFLLKNIEVEEVSNGFEALQLLGRHKKYDVILMDYHMPYMDGLETIQKIRTTFPPSPGEQPIIFLHSSSDDEKIIKACESLDVNQRLVKPIKMQELYQALYRLVQQDEKPVPALPARPTAVDSQAVKVLIVEDNKINLLLAKVIIGRIAPNAHIFEAANGVEAVQCYIQESPDLILMDVQMPLMNGYEATQRIRELEKDRRIPVIALTAGTVKGEREKCLVAGMDDFLTKPIVEESLASLFRVWLAAESKNANATEQPGERNPHFDPEP</sequence>
<dbReference type="InterPro" id="IPR003018">
    <property type="entry name" value="GAF"/>
</dbReference>
<evidence type="ECO:0000313" key="16">
    <source>
        <dbReference type="EMBL" id="RCR70361.1"/>
    </source>
</evidence>
<evidence type="ECO:0000313" key="17">
    <source>
        <dbReference type="Proteomes" id="UP000253383"/>
    </source>
</evidence>
<dbReference type="InterPro" id="IPR003661">
    <property type="entry name" value="HisK_dim/P_dom"/>
</dbReference>
<dbReference type="PROSITE" id="PS50112">
    <property type="entry name" value="PAS"/>
    <property type="match status" value="2"/>
</dbReference>
<evidence type="ECO:0000256" key="6">
    <source>
        <dbReference type="ARBA" id="ARBA00022777"/>
    </source>
</evidence>
<dbReference type="AlphaFoldDB" id="A0A368JVX6"/>
<dbReference type="PROSITE" id="PS50109">
    <property type="entry name" value="HIS_KIN"/>
    <property type="match status" value="1"/>
</dbReference>
<protein>
    <recommendedName>
        <fullName evidence="10">Sensory/regulatory protein RpfC</fullName>
        <ecNumber evidence="2">2.7.13.3</ecNumber>
    </recommendedName>
</protein>
<dbReference type="Gene3D" id="3.30.565.10">
    <property type="entry name" value="Histidine kinase-like ATPase, C-terminal domain"/>
    <property type="match status" value="1"/>
</dbReference>
<dbReference type="InterPro" id="IPR003594">
    <property type="entry name" value="HATPase_dom"/>
</dbReference>
<dbReference type="InterPro" id="IPR000014">
    <property type="entry name" value="PAS"/>
</dbReference>
<dbReference type="CDD" id="cd00130">
    <property type="entry name" value="PAS"/>
    <property type="match status" value="2"/>
</dbReference>
<evidence type="ECO:0000259" key="14">
    <source>
        <dbReference type="PROSITE" id="PS50112"/>
    </source>
</evidence>
<dbReference type="InterPro" id="IPR005467">
    <property type="entry name" value="His_kinase_dom"/>
</dbReference>
<evidence type="ECO:0000256" key="3">
    <source>
        <dbReference type="ARBA" id="ARBA00022553"/>
    </source>
</evidence>
<keyword evidence="5" id="KW-0547">Nucleotide-binding</keyword>
<feature type="modified residue" description="4-aspartylphosphate" evidence="11">
    <location>
        <position position="1109"/>
    </location>
</feature>
<dbReference type="InterPro" id="IPR013656">
    <property type="entry name" value="PAS_4"/>
</dbReference>